<dbReference type="RefSeq" id="WP_053237241.1">
    <property type="nucleotide sequence ID" value="NZ_CP011125.1"/>
</dbReference>
<dbReference type="EMBL" id="CP011125">
    <property type="protein sequence ID" value="AKF10262.1"/>
    <property type="molecule type" value="Genomic_DNA"/>
</dbReference>
<evidence type="ECO:0000313" key="1">
    <source>
        <dbReference type="EMBL" id="AKF10262.1"/>
    </source>
</evidence>
<accession>A0A0F6W8L6</accession>
<gene>
    <name evidence="1" type="ORF">DB32_007411</name>
</gene>
<evidence type="ECO:0000313" key="2">
    <source>
        <dbReference type="Proteomes" id="UP000034883"/>
    </source>
</evidence>
<sequence>MLAAFASVERAMARMGVWSVGTVAITGDEGENGTAVLVVDEDEGGLVANDLWASMGEGDAVATSLKQLFGEVGRPRKLVVKTGPLAKAVRAAGVREEITVGATPKLDALMEELEKDAAALASMPGPLDAEDTTSAHLNTFFAAAQVMRHVAPWGFFPPATSFSVEAPSLGISEGGAFVLSSEDDDDELEGEEAVGIENDDLTPGEAPGGWMFVESPEDFAALSEAMIDGSAPRDKASVIALAYERAEDLGPAFEAFAREHELDVPADGWIPVLSRSKRGVGTVAVSASDYELATAICTAIANITVALAEDDEEEVDGVRAELVTASGMQVFVEGPMADDDEEDESESE</sequence>
<dbReference type="AlphaFoldDB" id="A0A0F6W8L6"/>
<keyword evidence="2" id="KW-1185">Reference proteome</keyword>
<name>A0A0F6W8L6_9BACT</name>
<dbReference type="Proteomes" id="UP000034883">
    <property type="component" value="Chromosome"/>
</dbReference>
<reference evidence="1 2" key="1">
    <citation type="submission" date="2015-03" db="EMBL/GenBank/DDBJ databases">
        <title>Genome assembly of Sandaracinus amylolyticus DSM 53668.</title>
        <authorList>
            <person name="Sharma G."/>
            <person name="Subramanian S."/>
        </authorList>
    </citation>
    <scope>NUCLEOTIDE SEQUENCE [LARGE SCALE GENOMIC DNA]</scope>
    <source>
        <strain evidence="1 2">DSM 53668</strain>
    </source>
</reference>
<organism evidence="1 2">
    <name type="scientific">Sandaracinus amylolyticus</name>
    <dbReference type="NCBI Taxonomy" id="927083"/>
    <lineage>
        <taxon>Bacteria</taxon>
        <taxon>Pseudomonadati</taxon>
        <taxon>Myxococcota</taxon>
        <taxon>Polyangia</taxon>
        <taxon>Polyangiales</taxon>
        <taxon>Sandaracinaceae</taxon>
        <taxon>Sandaracinus</taxon>
    </lineage>
</organism>
<protein>
    <submittedName>
        <fullName evidence="1">Uncharacterized protein</fullName>
    </submittedName>
</protein>
<dbReference type="KEGG" id="samy:DB32_007411"/>
<proteinExistence type="predicted"/>